<dbReference type="Pfam" id="PF00172">
    <property type="entry name" value="Zn_clus"/>
    <property type="match status" value="1"/>
</dbReference>
<dbReference type="GO" id="GO:0000981">
    <property type="term" value="F:DNA-binding transcription factor activity, RNA polymerase II-specific"/>
    <property type="evidence" value="ECO:0007669"/>
    <property type="project" value="InterPro"/>
</dbReference>
<feature type="domain" description="Zn(2)-C6 fungal-type" evidence="3">
    <location>
        <begin position="17"/>
        <end position="47"/>
    </location>
</feature>
<dbReference type="OrthoDB" id="4456959at2759"/>
<evidence type="ECO:0000256" key="2">
    <source>
        <dbReference type="SAM" id="MobiDB-lite"/>
    </source>
</evidence>
<evidence type="ECO:0000313" key="4">
    <source>
        <dbReference type="EMBL" id="TEY35504.1"/>
    </source>
</evidence>
<reference evidence="4 5" key="1">
    <citation type="submission" date="2017-11" db="EMBL/GenBank/DDBJ databases">
        <title>Comparative genomics of Botrytis spp.</title>
        <authorList>
            <person name="Valero-Jimenez C.A."/>
            <person name="Tapia P."/>
            <person name="Veloso J."/>
            <person name="Silva-Moreno E."/>
            <person name="Staats M."/>
            <person name="Valdes J.H."/>
            <person name="Van Kan J.A.L."/>
        </authorList>
    </citation>
    <scope>NUCLEOTIDE SEQUENCE [LARGE SCALE GENOMIC DNA]</scope>
    <source>
        <strain evidence="4 5">MUCL2830</strain>
    </source>
</reference>
<keyword evidence="5" id="KW-1185">Reference proteome</keyword>
<feature type="region of interest" description="Disordered" evidence="2">
    <location>
        <begin position="55"/>
        <end position="98"/>
    </location>
</feature>
<dbReference type="Proteomes" id="UP000297299">
    <property type="component" value="Unassembled WGS sequence"/>
</dbReference>
<evidence type="ECO:0000256" key="1">
    <source>
        <dbReference type="ARBA" id="ARBA00023242"/>
    </source>
</evidence>
<evidence type="ECO:0000259" key="3">
    <source>
        <dbReference type="PROSITE" id="PS50048"/>
    </source>
</evidence>
<organism evidence="4 5">
    <name type="scientific">Botryotinia calthae</name>
    <dbReference type="NCBI Taxonomy" id="38488"/>
    <lineage>
        <taxon>Eukaryota</taxon>
        <taxon>Fungi</taxon>
        <taxon>Dikarya</taxon>
        <taxon>Ascomycota</taxon>
        <taxon>Pezizomycotina</taxon>
        <taxon>Leotiomycetes</taxon>
        <taxon>Helotiales</taxon>
        <taxon>Sclerotiniaceae</taxon>
        <taxon>Botryotinia</taxon>
    </lineage>
</organism>
<feature type="compositionally biased region" description="Polar residues" evidence="2">
    <location>
        <begin position="79"/>
        <end position="91"/>
    </location>
</feature>
<gene>
    <name evidence="4" type="ORF">BOTCAL_0586g00030</name>
</gene>
<comment type="caution">
    <text evidence="4">The sequence shown here is derived from an EMBL/GenBank/DDBJ whole genome shotgun (WGS) entry which is preliminary data.</text>
</comment>
<proteinExistence type="predicted"/>
<dbReference type="PROSITE" id="PS50048">
    <property type="entry name" value="ZN2_CY6_FUNGAL_2"/>
    <property type="match status" value="1"/>
</dbReference>
<dbReference type="InterPro" id="IPR001138">
    <property type="entry name" value="Zn2Cys6_DnaBD"/>
</dbReference>
<dbReference type="EMBL" id="PHWZ01000583">
    <property type="protein sequence ID" value="TEY35504.1"/>
    <property type="molecule type" value="Genomic_DNA"/>
</dbReference>
<evidence type="ECO:0000313" key="5">
    <source>
        <dbReference type="Proteomes" id="UP000297299"/>
    </source>
</evidence>
<feature type="compositionally biased region" description="Basic and acidic residues" evidence="2">
    <location>
        <begin position="55"/>
        <end position="67"/>
    </location>
</feature>
<dbReference type="Gene3D" id="4.10.240.10">
    <property type="entry name" value="Zn(2)-C6 fungal-type DNA-binding domain"/>
    <property type="match status" value="1"/>
</dbReference>
<dbReference type="PROSITE" id="PS00463">
    <property type="entry name" value="ZN2_CY6_FUNGAL_1"/>
    <property type="match status" value="1"/>
</dbReference>
<dbReference type="STRING" id="38488.A0A4Y8CK06"/>
<dbReference type="AlphaFoldDB" id="A0A4Y8CK06"/>
<dbReference type="SUPFAM" id="SSF57701">
    <property type="entry name" value="Zn2/Cys6 DNA-binding domain"/>
    <property type="match status" value="1"/>
</dbReference>
<accession>A0A4Y8CK06</accession>
<dbReference type="GO" id="GO:0008270">
    <property type="term" value="F:zinc ion binding"/>
    <property type="evidence" value="ECO:0007669"/>
    <property type="project" value="InterPro"/>
</dbReference>
<name>A0A4Y8CK06_9HELO</name>
<keyword evidence="1" id="KW-0539">Nucleus</keyword>
<protein>
    <recommendedName>
        <fullName evidence="3">Zn(2)-C6 fungal-type domain-containing protein</fullName>
    </recommendedName>
</protein>
<dbReference type="InterPro" id="IPR036864">
    <property type="entry name" value="Zn2-C6_fun-type_DNA-bd_sf"/>
</dbReference>
<dbReference type="SMART" id="SM00066">
    <property type="entry name" value="GAL4"/>
    <property type="match status" value="1"/>
</dbReference>
<sequence length="113" mass="12791">MIILSTASDSQENSELPCRSCRQRKLKCSRAKPKCDTCARLQRRCEYPECKGRLDRKSQYTREKDAEPVASVVPDKQENTPSIPATVTSSGDLDLESSFEFNPDLPVLLQRQN</sequence>
<dbReference type="CDD" id="cd00067">
    <property type="entry name" value="GAL4"/>
    <property type="match status" value="1"/>
</dbReference>